<keyword evidence="10 16" id="KW-0520">NAD</keyword>
<evidence type="ECO:0000256" key="3">
    <source>
        <dbReference type="ARBA" id="ARBA00022519"/>
    </source>
</evidence>
<feature type="transmembrane region" description="Helical" evidence="16">
    <location>
        <begin position="36"/>
        <end position="57"/>
    </location>
</feature>
<keyword evidence="14 16" id="KW-0472">Membrane</keyword>
<dbReference type="PIRSF" id="PIRSF009437">
    <property type="entry name" value="NQR-1_subunit_C"/>
    <property type="match status" value="1"/>
</dbReference>
<evidence type="ECO:0000256" key="8">
    <source>
        <dbReference type="ARBA" id="ARBA00022967"/>
    </source>
</evidence>
<keyword evidence="13 16" id="KW-0830">Ubiquinone</keyword>
<comment type="subunit">
    <text evidence="16 17">Composed of six subunits; NqrA, NqrB, NqrC, NqrD, NqrE and NqrF.</text>
</comment>
<dbReference type="Proteomes" id="UP001296967">
    <property type="component" value="Unassembled WGS sequence"/>
</dbReference>
<keyword evidence="3" id="KW-0997">Cell inner membrane</keyword>
<dbReference type="AlphaFoldDB" id="A0AAJ0XFM8"/>
<comment type="cofactor">
    <cofactor evidence="16 17">
        <name>FMN</name>
        <dbReference type="ChEBI" id="CHEBI:58210"/>
    </cofactor>
</comment>
<dbReference type="NCBIfam" id="NF003749">
    <property type="entry name" value="PRK05346.1-5"/>
    <property type="match status" value="1"/>
</dbReference>
<comment type="similarity">
    <text evidence="16 17">Belongs to the NqrC family.</text>
</comment>
<evidence type="ECO:0000256" key="14">
    <source>
        <dbReference type="ARBA" id="ARBA00023136"/>
    </source>
</evidence>
<reference evidence="19" key="1">
    <citation type="submission" date="2017-05" db="EMBL/GenBank/DDBJ databases">
        <authorList>
            <person name="Imhoff J.F."/>
            <person name="Rahn T."/>
            <person name="Kuenzel S."/>
            <person name="Neulinger S.C."/>
        </authorList>
    </citation>
    <scope>NUCLEOTIDE SEQUENCE</scope>
    <source>
        <strain evidence="19">DSM 4395</strain>
    </source>
</reference>
<evidence type="ECO:0000256" key="9">
    <source>
        <dbReference type="ARBA" id="ARBA00022989"/>
    </source>
</evidence>
<organism evidence="19 20">
    <name type="scientific">Halochromatium salexigens</name>
    <name type="common">Chromatium salexigens</name>
    <dbReference type="NCBI Taxonomy" id="49447"/>
    <lineage>
        <taxon>Bacteria</taxon>
        <taxon>Pseudomonadati</taxon>
        <taxon>Pseudomonadota</taxon>
        <taxon>Gammaproteobacteria</taxon>
        <taxon>Chromatiales</taxon>
        <taxon>Chromatiaceae</taxon>
        <taxon>Halochromatium</taxon>
    </lineage>
</organism>
<evidence type="ECO:0000256" key="16">
    <source>
        <dbReference type="HAMAP-Rule" id="MF_00427"/>
    </source>
</evidence>
<dbReference type="PANTHER" id="PTHR37838">
    <property type="entry name" value="NA(+)-TRANSLOCATING NADH-QUINONE REDUCTASE SUBUNIT C"/>
    <property type="match status" value="1"/>
</dbReference>
<keyword evidence="5 16" id="KW-0285">Flavoprotein</keyword>
<keyword evidence="15 16" id="KW-0739">Sodium transport</keyword>
<evidence type="ECO:0000256" key="10">
    <source>
        <dbReference type="ARBA" id="ARBA00023027"/>
    </source>
</evidence>
<comment type="caution">
    <text evidence="19">The sequence shown here is derived from an EMBL/GenBank/DDBJ whole genome shotgun (WGS) entry which is preliminary data.</text>
</comment>
<evidence type="ECO:0000313" key="20">
    <source>
        <dbReference type="Proteomes" id="UP001296967"/>
    </source>
</evidence>
<dbReference type="InterPro" id="IPR010204">
    <property type="entry name" value="NqrC"/>
</dbReference>
<dbReference type="EMBL" id="NHSF01000059">
    <property type="protein sequence ID" value="MBK5931154.1"/>
    <property type="molecule type" value="Genomic_DNA"/>
</dbReference>
<evidence type="ECO:0000259" key="18">
    <source>
        <dbReference type="SMART" id="SM00900"/>
    </source>
</evidence>
<keyword evidence="1 16" id="KW-0813">Transport</keyword>
<gene>
    <name evidence="16" type="primary">nqrC</name>
    <name evidence="19" type="ORF">CCR82_11615</name>
</gene>
<keyword evidence="8 16" id="KW-1278">Translocase</keyword>
<dbReference type="GO" id="GO:0005886">
    <property type="term" value="C:plasma membrane"/>
    <property type="evidence" value="ECO:0007669"/>
    <property type="project" value="UniProtKB-SubCell"/>
</dbReference>
<comment type="subcellular location">
    <subcellularLocation>
        <location evidence="16">Cell membrane</location>
        <topology evidence="16">Single-pass membrane protein</topology>
    </subcellularLocation>
</comment>
<evidence type="ECO:0000256" key="4">
    <source>
        <dbReference type="ARBA" id="ARBA00022553"/>
    </source>
</evidence>
<accession>A0AAJ0XFM8</accession>
<evidence type="ECO:0000256" key="1">
    <source>
        <dbReference type="ARBA" id="ARBA00022448"/>
    </source>
</evidence>
<keyword evidence="11 16" id="KW-0915">Sodium</keyword>
<keyword evidence="20" id="KW-1185">Reference proteome</keyword>
<evidence type="ECO:0000256" key="12">
    <source>
        <dbReference type="ARBA" id="ARBA00023065"/>
    </source>
</evidence>
<evidence type="ECO:0000256" key="2">
    <source>
        <dbReference type="ARBA" id="ARBA00022475"/>
    </source>
</evidence>
<evidence type="ECO:0000256" key="17">
    <source>
        <dbReference type="PIRNR" id="PIRNR009437"/>
    </source>
</evidence>
<name>A0AAJ0XFM8_HALSE</name>
<comment type="catalytic activity">
    <reaction evidence="16 17">
        <text>a ubiquinone + n Na(+)(in) + NADH + H(+) = a ubiquinol + n Na(+)(out) + NAD(+)</text>
        <dbReference type="Rhea" id="RHEA:47748"/>
        <dbReference type="Rhea" id="RHEA-COMP:9565"/>
        <dbReference type="Rhea" id="RHEA-COMP:9566"/>
        <dbReference type="ChEBI" id="CHEBI:15378"/>
        <dbReference type="ChEBI" id="CHEBI:16389"/>
        <dbReference type="ChEBI" id="CHEBI:17976"/>
        <dbReference type="ChEBI" id="CHEBI:29101"/>
        <dbReference type="ChEBI" id="CHEBI:57540"/>
        <dbReference type="ChEBI" id="CHEBI:57945"/>
        <dbReference type="EC" id="7.2.1.1"/>
    </reaction>
</comment>
<comment type="function">
    <text evidence="16">NQR complex catalyzes the reduction of ubiquinone-1 to ubiquinol by two successive reactions, coupled with the transport of Na(+) ions from the cytoplasm to the periplasm. NqrA to NqrE are probably involved in the second step, the conversion of ubisemiquinone to ubiquinol.</text>
</comment>
<evidence type="ECO:0000256" key="15">
    <source>
        <dbReference type="ARBA" id="ARBA00023201"/>
    </source>
</evidence>
<dbReference type="SMART" id="SM00900">
    <property type="entry name" value="FMN_bind"/>
    <property type="match status" value="1"/>
</dbReference>
<evidence type="ECO:0000256" key="11">
    <source>
        <dbReference type="ARBA" id="ARBA00023053"/>
    </source>
</evidence>
<evidence type="ECO:0000256" key="6">
    <source>
        <dbReference type="ARBA" id="ARBA00022643"/>
    </source>
</evidence>
<protein>
    <recommendedName>
        <fullName evidence="16 17">Na(+)-translocating NADH-quinone reductase subunit C</fullName>
        <shortName evidence="16 17">Na(+)-NQR subunit C</shortName>
        <shortName evidence="16 17">Na(+)-translocating NQR subunit C</shortName>
        <ecNumber evidence="16 17">7.2.1.1</ecNumber>
    </recommendedName>
    <alternativeName>
        <fullName evidence="16 17">NQR complex subunit C</fullName>
    </alternativeName>
    <alternativeName>
        <fullName evidence="16 17">NQR-1 subunit C</fullName>
    </alternativeName>
</protein>
<dbReference type="InterPro" id="IPR007329">
    <property type="entry name" value="FMN-bd"/>
</dbReference>
<keyword evidence="12 16" id="KW-0406">Ion transport</keyword>
<dbReference type="EC" id="7.2.1.1" evidence="16 17"/>
<comment type="caution">
    <text evidence="16">Lacks conserved residue(s) required for the propagation of feature annotation.</text>
</comment>
<dbReference type="NCBIfam" id="TIGR01938">
    <property type="entry name" value="nqrC"/>
    <property type="match status" value="1"/>
</dbReference>
<dbReference type="Pfam" id="PF04205">
    <property type="entry name" value="FMN_bind"/>
    <property type="match status" value="1"/>
</dbReference>
<dbReference type="HAMAP" id="MF_00427">
    <property type="entry name" value="NqrC"/>
    <property type="match status" value="1"/>
</dbReference>
<dbReference type="GO" id="GO:0006814">
    <property type="term" value="P:sodium ion transport"/>
    <property type="evidence" value="ECO:0007669"/>
    <property type="project" value="UniProtKB-UniRule"/>
</dbReference>
<evidence type="ECO:0000256" key="5">
    <source>
        <dbReference type="ARBA" id="ARBA00022630"/>
    </source>
</evidence>
<reference evidence="19" key="2">
    <citation type="journal article" date="2020" name="Microorganisms">
        <title>Osmotic Adaptation and Compatible Solute Biosynthesis of Phototrophic Bacteria as Revealed from Genome Analyses.</title>
        <authorList>
            <person name="Imhoff J.F."/>
            <person name="Rahn T."/>
            <person name="Kunzel S."/>
            <person name="Keller A."/>
            <person name="Neulinger S.C."/>
        </authorList>
    </citation>
    <scope>NUCLEOTIDE SEQUENCE</scope>
    <source>
        <strain evidence="19">DSM 4395</strain>
    </source>
</reference>
<evidence type="ECO:0000313" key="19">
    <source>
        <dbReference type="EMBL" id="MBK5931154.1"/>
    </source>
</evidence>
<dbReference type="PANTHER" id="PTHR37838:SF1">
    <property type="entry name" value="NA(+)-TRANSLOCATING NADH-QUINONE REDUCTASE SUBUNIT C"/>
    <property type="match status" value="1"/>
</dbReference>
<keyword evidence="9 16" id="KW-1133">Transmembrane helix</keyword>
<feature type="modified residue" description="FMN phosphoryl threonine" evidence="16">
    <location>
        <position position="250"/>
    </location>
</feature>
<evidence type="ECO:0000256" key="7">
    <source>
        <dbReference type="ARBA" id="ARBA00022692"/>
    </source>
</evidence>
<keyword evidence="2 16" id="KW-1003">Cell membrane</keyword>
<feature type="domain" description="FMN-binding" evidence="18">
    <location>
        <begin position="166"/>
        <end position="267"/>
    </location>
</feature>
<dbReference type="GO" id="GO:0016655">
    <property type="term" value="F:oxidoreductase activity, acting on NAD(P)H, quinone or similar compound as acceptor"/>
    <property type="evidence" value="ECO:0007669"/>
    <property type="project" value="UniProtKB-UniRule"/>
</dbReference>
<dbReference type="GO" id="GO:0010181">
    <property type="term" value="F:FMN binding"/>
    <property type="evidence" value="ECO:0007669"/>
    <property type="project" value="UniProtKB-UniRule"/>
</dbReference>
<keyword evidence="6 16" id="KW-0288">FMN</keyword>
<dbReference type="RefSeq" id="WP_201245959.1">
    <property type="nucleotide sequence ID" value="NZ_NHSF01000059.1"/>
</dbReference>
<proteinExistence type="inferred from homology"/>
<keyword evidence="7 16" id="KW-0812">Transmembrane</keyword>
<keyword evidence="4 16" id="KW-0597">Phosphoprotein</keyword>
<evidence type="ECO:0000256" key="13">
    <source>
        <dbReference type="ARBA" id="ARBA00023075"/>
    </source>
</evidence>
<sequence length="282" mass="30454">MSADSHSQAPSVRAGALLASAKAVFRLPNDDPRKTIAVALVLCLACSVVVSATAVSLRPLQERNAARALKSEVIKVAGIETADMSLDQAFEQIERRLVDLETGEFVEDADPLSYSYRDAAKDPAASSAIEEAERAGLQRRPDRMPVYLVRHAGELQTIILPVYGAGLWSTMHGLLALAPDGRTTQALTFYEQRETAGLGSEVAGQRWLSEWPGKVLIDETGEPVIEVVKGNVDPDAPNAEHRVDGLSGATLTSNGVTNLMHFWLGEQGYGPFLARLRDDHRG</sequence>